<feature type="signal peptide" evidence="2">
    <location>
        <begin position="1"/>
        <end position="25"/>
    </location>
</feature>
<reference evidence="3 4" key="1">
    <citation type="submission" date="2020-08" db="EMBL/GenBank/DDBJ databases">
        <title>Genomic Encyclopedia of Type Strains, Phase IV (KMG-IV): sequencing the most valuable type-strain genomes for metagenomic binning, comparative biology and taxonomic classification.</title>
        <authorList>
            <person name="Goeker M."/>
        </authorList>
    </citation>
    <scope>NUCLEOTIDE SEQUENCE [LARGE SCALE GENOMIC DNA]</scope>
    <source>
        <strain evidence="3 4">YC6886</strain>
    </source>
</reference>
<dbReference type="EMBL" id="JACHFD010000009">
    <property type="protein sequence ID" value="MBB5351836.1"/>
    <property type="molecule type" value="Genomic_DNA"/>
</dbReference>
<protein>
    <submittedName>
        <fullName evidence="3">Uncharacterized protein</fullName>
    </submittedName>
</protein>
<proteinExistence type="predicted"/>
<gene>
    <name evidence="3" type="ORF">HNR46_002075</name>
</gene>
<dbReference type="RefSeq" id="WP_184018366.1">
    <property type="nucleotide sequence ID" value="NZ_JACHFD010000009.1"/>
</dbReference>
<accession>A0A840V452</accession>
<dbReference type="Proteomes" id="UP000557717">
    <property type="component" value="Unassembled WGS sequence"/>
</dbReference>
<feature type="compositionally biased region" description="Basic residues" evidence="1">
    <location>
        <begin position="62"/>
        <end position="72"/>
    </location>
</feature>
<keyword evidence="2" id="KW-0732">Signal</keyword>
<feature type="region of interest" description="Disordered" evidence="1">
    <location>
        <begin position="22"/>
        <end position="78"/>
    </location>
</feature>
<dbReference type="Gene3D" id="3.10.450.160">
    <property type="entry name" value="inner membrane protein cigr"/>
    <property type="match status" value="1"/>
</dbReference>
<feature type="chain" id="PRO_5032610251" evidence="2">
    <location>
        <begin position="26"/>
        <end position="190"/>
    </location>
</feature>
<evidence type="ECO:0000256" key="1">
    <source>
        <dbReference type="SAM" id="MobiDB-lite"/>
    </source>
</evidence>
<evidence type="ECO:0000256" key="2">
    <source>
        <dbReference type="SAM" id="SignalP"/>
    </source>
</evidence>
<keyword evidence="4" id="KW-1185">Reference proteome</keyword>
<sequence>MKTPKIHSMVVLASSLAMFVGPVSAKPNKEGGKGGPPPASEKSGPGANKKKGAAKGAAKVQPKGKVKGKKGGHQGPAVSVVRFNDTERRGVVSYFRGYEGRDGGLPPGIAKRMRDGKRLPPGWQSKLQPGYVLDDVWMAGLVPVSADLFPGMPYLGGGNLYVYGDRLIRLDGHRHEVVEVVVLPTVVIDL</sequence>
<evidence type="ECO:0000313" key="4">
    <source>
        <dbReference type="Proteomes" id="UP000557717"/>
    </source>
</evidence>
<evidence type="ECO:0000313" key="3">
    <source>
        <dbReference type="EMBL" id="MBB5351836.1"/>
    </source>
</evidence>
<comment type="caution">
    <text evidence="3">The sequence shown here is derived from an EMBL/GenBank/DDBJ whole genome shotgun (WGS) entry which is preliminary data.</text>
</comment>
<name>A0A840V452_9BACT</name>
<dbReference type="AlphaFoldDB" id="A0A840V452"/>
<organism evidence="3 4">
    <name type="scientific">Haloferula luteola</name>
    <dbReference type="NCBI Taxonomy" id="595692"/>
    <lineage>
        <taxon>Bacteria</taxon>
        <taxon>Pseudomonadati</taxon>
        <taxon>Verrucomicrobiota</taxon>
        <taxon>Verrucomicrobiia</taxon>
        <taxon>Verrucomicrobiales</taxon>
        <taxon>Verrucomicrobiaceae</taxon>
        <taxon>Haloferula</taxon>
    </lineage>
</organism>